<dbReference type="Pfam" id="PF04614">
    <property type="entry name" value="Pex19"/>
    <property type="match status" value="1"/>
</dbReference>
<dbReference type="GO" id="GO:0005778">
    <property type="term" value="C:peroxisomal membrane"/>
    <property type="evidence" value="ECO:0007669"/>
    <property type="project" value="TreeGrafter"/>
</dbReference>
<proteinExistence type="inferred from homology"/>
<dbReference type="Gene3D" id="2.40.50.100">
    <property type="match status" value="1"/>
</dbReference>
<dbReference type="InterPro" id="IPR038322">
    <property type="entry name" value="Pex19_C_sf"/>
</dbReference>
<organism evidence="4 5">
    <name type="scientific">Cylicocyclus nassatus</name>
    <name type="common">Nematode worm</name>
    <dbReference type="NCBI Taxonomy" id="53992"/>
    <lineage>
        <taxon>Eukaryota</taxon>
        <taxon>Metazoa</taxon>
        <taxon>Ecdysozoa</taxon>
        <taxon>Nematoda</taxon>
        <taxon>Chromadorea</taxon>
        <taxon>Rhabditida</taxon>
        <taxon>Rhabditina</taxon>
        <taxon>Rhabditomorpha</taxon>
        <taxon>Strongyloidea</taxon>
        <taxon>Strongylidae</taxon>
        <taxon>Cylicocyclus</taxon>
    </lineage>
</organism>
<dbReference type="InterPro" id="IPR011053">
    <property type="entry name" value="Single_hybrid_motif"/>
</dbReference>
<reference evidence="4" key="1">
    <citation type="submission" date="2023-07" db="EMBL/GenBank/DDBJ databases">
        <authorList>
            <consortium name="CYATHOMIX"/>
        </authorList>
    </citation>
    <scope>NUCLEOTIDE SEQUENCE</scope>
    <source>
        <strain evidence="4">N/A</strain>
    </source>
</reference>
<dbReference type="GO" id="GO:0033328">
    <property type="term" value="F:peroxisome membrane targeting sequence binding"/>
    <property type="evidence" value="ECO:0007669"/>
    <property type="project" value="TreeGrafter"/>
</dbReference>
<evidence type="ECO:0000256" key="1">
    <source>
        <dbReference type="ARBA" id="ARBA00006326"/>
    </source>
</evidence>
<dbReference type="Proteomes" id="UP001176961">
    <property type="component" value="Unassembled WGS sequence"/>
</dbReference>
<keyword evidence="5" id="KW-1185">Reference proteome</keyword>
<gene>
    <name evidence="4" type="ORF">CYNAS_LOCUS11029</name>
</gene>
<feature type="region of interest" description="Disordered" evidence="3">
    <location>
        <begin position="194"/>
        <end position="220"/>
    </location>
</feature>
<dbReference type="AlphaFoldDB" id="A0AA36M5S9"/>
<dbReference type="EMBL" id="CATQJL010000223">
    <property type="protein sequence ID" value="CAJ0599046.1"/>
    <property type="molecule type" value="Genomic_DNA"/>
</dbReference>
<comment type="similarity">
    <text evidence="1">Belongs to the peroxin-19 family.</text>
</comment>
<evidence type="ECO:0000256" key="3">
    <source>
        <dbReference type="SAM" id="MobiDB-lite"/>
    </source>
</evidence>
<dbReference type="InterPro" id="IPR006708">
    <property type="entry name" value="Pex19"/>
</dbReference>
<dbReference type="SUPFAM" id="SSF51230">
    <property type="entry name" value="Single hybrid motif"/>
    <property type="match status" value="1"/>
</dbReference>
<sequence>MSNKDEGSSKKDVKNVEGLSELLDDALKGFTDRPRTTDDELDEIMAEQDQAAAQKAAGEFQAMLQQMVKVQEEALRQAESSGQQAVENDKEVKEMIEAMKALMESSGKIANASNPDDFVAGLDMLKAPGSPMEPFMAMILQTLASKAVMYPPLKEIHDNYPAYFKEHGSSLDSDTRQRYEKQYEILGKICHEFENQPDEPAPASSTANDDIPNMRMDSNSTPDLSNFEALGKLLVELQTYGYPPKELTGDLPPGWAVDDTTGLPKVDDISTAANSCTLIVDRAYKRFACEDYDNIAYLHHPSGVCVVVLREHLESEVTEVDFGNTKKNGLSRADHVVVGKGKKGGLHLQKETRLCTIRCKDGKEIIIRAGVRGVLAEVNDRLATNPDLVRTAPENQGYIAIITFGAGKRKPDEFVTELPPKRVFLKNYEIESEA</sequence>
<name>A0AA36M5S9_CYLNA</name>
<comment type="caution">
    <text evidence="4">The sequence shown here is derived from an EMBL/GenBank/DDBJ whole genome shotgun (WGS) entry which is preliminary data.</text>
</comment>
<dbReference type="GO" id="GO:0045046">
    <property type="term" value="P:protein import into peroxisome membrane"/>
    <property type="evidence" value="ECO:0007669"/>
    <property type="project" value="TreeGrafter"/>
</dbReference>
<dbReference type="Gene3D" id="1.20.120.900">
    <property type="entry name" value="Pex19, mPTS binding domain"/>
    <property type="match status" value="1"/>
</dbReference>
<evidence type="ECO:0000313" key="4">
    <source>
        <dbReference type="EMBL" id="CAJ0599046.1"/>
    </source>
</evidence>
<evidence type="ECO:0000256" key="2">
    <source>
        <dbReference type="ARBA" id="ARBA00029688"/>
    </source>
</evidence>
<dbReference type="PANTHER" id="PTHR12774:SF2">
    <property type="entry name" value="PEROXISOMAL BIOGENESIS FACTOR 19"/>
    <property type="match status" value="1"/>
</dbReference>
<protein>
    <recommendedName>
        <fullName evidence="2">Peroxin-19</fullName>
    </recommendedName>
</protein>
<dbReference type="PANTHER" id="PTHR12774">
    <property type="entry name" value="PEROXISOMAL BIOGENESIS FACTOR 19"/>
    <property type="match status" value="1"/>
</dbReference>
<evidence type="ECO:0000313" key="5">
    <source>
        <dbReference type="Proteomes" id="UP001176961"/>
    </source>
</evidence>
<accession>A0AA36M5S9</accession>